<dbReference type="Gene3D" id="3.40.50.300">
    <property type="entry name" value="P-loop containing nucleotide triphosphate hydrolases"/>
    <property type="match status" value="3"/>
</dbReference>
<feature type="region of interest" description="Disordered" evidence="1">
    <location>
        <begin position="61"/>
        <end position="106"/>
    </location>
</feature>
<dbReference type="InterPro" id="IPR049468">
    <property type="entry name" value="Restrct_endonuc-II-like_dom"/>
</dbReference>
<gene>
    <name evidence="6" type="ORF">MCBB_0613</name>
</gene>
<feature type="domain" description="DNA2/NAM7 helicase-like C-terminal" evidence="4">
    <location>
        <begin position="1048"/>
        <end position="1239"/>
    </location>
</feature>
<dbReference type="OrthoDB" id="45637at2157"/>
<dbReference type="InterPro" id="IPR041679">
    <property type="entry name" value="DNA2/NAM7-like_C"/>
</dbReference>
<feature type="region of interest" description="Disordered" evidence="1">
    <location>
        <begin position="1462"/>
        <end position="1497"/>
    </location>
</feature>
<dbReference type="Gene3D" id="3.40.960.10">
    <property type="entry name" value="VSR Endonuclease"/>
    <property type="match status" value="1"/>
</dbReference>
<dbReference type="FunFam" id="3.40.960.10:FF:000002">
    <property type="entry name" value="DNA helicase related protein"/>
    <property type="match status" value="1"/>
</dbReference>
<dbReference type="Pfam" id="PF13086">
    <property type="entry name" value="AAA_11"/>
    <property type="match status" value="1"/>
</dbReference>
<dbReference type="Pfam" id="PF18741">
    <property type="entry name" value="MTES_1575"/>
    <property type="match status" value="1"/>
</dbReference>
<dbReference type="Pfam" id="PF13195">
    <property type="entry name" value="DUF4011"/>
    <property type="match status" value="1"/>
</dbReference>
<feature type="region of interest" description="Disordered" evidence="1">
    <location>
        <begin position="1528"/>
        <end position="1560"/>
    </location>
</feature>
<dbReference type="Proteomes" id="UP000094707">
    <property type="component" value="Chromosome I"/>
</dbReference>
<accession>A0A1D3L0V2</accession>
<feature type="domain" description="DNA2/NAM7 helicase helicase" evidence="3">
    <location>
        <begin position="976"/>
        <end position="1019"/>
    </location>
</feature>
<feature type="domain" description="DUF3320" evidence="2">
    <location>
        <begin position="1581"/>
        <end position="1628"/>
    </location>
</feature>
<reference evidence="6 7" key="1">
    <citation type="submission" date="2016-08" db="EMBL/GenBank/DDBJ databases">
        <authorList>
            <person name="Seilhamer J.J."/>
        </authorList>
    </citation>
    <scope>NUCLEOTIDE SEQUENCE [LARGE SCALE GENOMIC DNA]</scope>
    <source>
        <strain evidence="6">Buetzberg</strain>
    </source>
</reference>
<proteinExistence type="predicted"/>
<dbReference type="PANTHER" id="PTHR10887">
    <property type="entry name" value="DNA2/NAM7 HELICASE FAMILY"/>
    <property type="match status" value="1"/>
</dbReference>
<keyword evidence="6" id="KW-0347">Helicase</keyword>
<dbReference type="KEGG" id="mcub:MCBB_0613"/>
<dbReference type="InterPro" id="IPR027417">
    <property type="entry name" value="P-loop_NTPase"/>
</dbReference>
<evidence type="ECO:0000259" key="5">
    <source>
        <dbReference type="Pfam" id="PF18741"/>
    </source>
</evidence>
<dbReference type="SUPFAM" id="SSF52540">
    <property type="entry name" value="P-loop containing nucleoside triphosphate hydrolases"/>
    <property type="match status" value="1"/>
</dbReference>
<feature type="compositionally biased region" description="Low complexity" evidence="1">
    <location>
        <begin position="1488"/>
        <end position="1497"/>
    </location>
</feature>
<dbReference type="GeneID" id="30411469"/>
<feature type="compositionally biased region" description="Basic and acidic residues" evidence="1">
    <location>
        <begin position="61"/>
        <end position="71"/>
    </location>
</feature>
<keyword evidence="6" id="KW-0378">Hydrolase</keyword>
<dbReference type="CDD" id="cd18808">
    <property type="entry name" value="SF1_C_Upf1"/>
    <property type="match status" value="1"/>
</dbReference>
<dbReference type="InterPro" id="IPR045055">
    <property type="entry name" value="DNA2/NAM7-like"/>
</dbReference>
<evidence type="ECO:0000259" key="4">
    <source>
        <dbReference type="Pfam" id="PF13087"/>
    </source>
</evidence>
<dbReference type="InterPro" id="IPR011335">
    <property type="entry name" value="Restrct_endonuc-II-like"/>
</dbReference>
<dbReference type="GO" id="GO:0004386">
    <property type="term" value="F:helicase activity"/>
    <property type="evidence" value="ECO:0007669"/>
    <property type="project" value="UniProtKB-KW"/>
</dbReference>
<evidence type="ECO:0000313" key="6">
    <source>
        <dbReference type="EMBL" id="SCG85186.1"/>
    </source>
</evidence>
<organism evidence="6 7">
    <name type="scientific">Methanobacterium congolense</name>
    <dbReference type="NCBI Taxonomy" id="118062"/>
    <lineage>
        <taxon>Archaea</taxon>
        <taxon>Methanobacteriati</taxon>
        <taxon>Methanobacteriota</taxon>
        <taxon>Methanomada group</taxon>
        <taxon>Methanobacteria</taxon>
        <taxon>Methanobacteriales</taxon>
        <taxon>Methanobacteriaceae</taxon>
        <taxon>Methanobacterium</taxon>
    </lineage>
</organism>
<name>A0A1D3L0V2_9EURY</name>
<dbReference type="EMBL" id="LT607756">
    <property type="protein sequence ID" value="SCG85186.1"/>
    <property type="molecule type" value="Genomic_DNA"/>
</dbReference>
<dbReference type="InterPro" id="IPR047187">
    <property type="entry name" value="SF1_C_Upf1"/>
</dbReference>
<dbReference type="Pfam" id="PF11784">
    <property type="entry name" value="DUF3320"/>
    <property type="match status" value="1"/>
</dbReference>
<feature type="domain" description="Restriction endonuclease type II-like" evidence="5">
    <location>
        <begin position="1284"/>
        <end position="1381"/>
    </location>
</feature>
<feature type="compositionally biased region" description="Polar residues" evidence="1">
    <location>
        <begin position="1466"/>
        <end position="1481"/>
    </location>
</feature>
<dbReference type="PATRIC" id="fig|129848.4.peg.617"/>
<dbReference type="FunFam" id="3.40.50.300:FF:002063">
    <property type="entry name" value="DNA helicase related protein"/>
    <property type="match status" value="1"/>
</dbReference>
<dbReference type="GO" id="GO:0016787">
    <property type="term" value="F:hydrolase activity"/>
    <property type="evidence" value="ECO:0007669"/>
    <property type="project" value="UniProtKB-KW"/>
</dbReference>
<evidence type="ECO:0000256" key="1">
    <source>
        <dbReference type="SAM" id="MobiDB-lite"/>
    </source>
</evidence>
<keyword evidence="6" id="KW-0067">ATP-binding</keyword>
<feature type="compositionally biased region" description="Polar residues" evidence="1">
    <location>
        <begin position="1551"/>
        <end position="1560"/>
    </location>
</feature>
<dbReference type="SUPFAM" id="SSF52980">
    <property type="entry name" value="Restriction endonuclease-like"/>
    <property type="match status" value="1"/>
</dbReference>
<sequence length="1747" mass="198678">MDLRGNANIEAQVGTLRKNLLDLSMKNQLLNFRPYTRSIKVEDEIPTEVYSTLVLDEKKMQFTPRAEKEEKSDSEDHDPEKDPSSETSTEPDDDRSTSRTPEEESLLWKLPKPQLKVKGKYSDLLLQTNLTAEELQKRLFRIGQQSRSMVEEQGYNILYLAMGFLEWRESSESENMRKAPLLLVPVELERKKVKGPFKLRWTGEEIITNISLQEKLTEQNIELPELEMPESKDELYNYFKAVKKAVSSKKDWKVIYEIYLGFFSFTKFVMYKDLDPESWSGEYLEGNPIINAIFDPSGDNCDEGFLPEEVDKKLRYKDVYHILDADSSQIAVIEDAKAGRNMVVEGPPGTGKSQTIVNLIAELISNGKTVLFVSEKMAALEVVKSRLDGIGLGEFCLELHSRKSKKKDVLNELERTLYKRVNPQISLENEFQSIEKLRSELDEYDKVLHSPFGEIELSPFQLFGMKEECLNYFNDAGREMPRVRFQSPEKCSLSQYNETVTNLKSIQELVRFLKPISKNPWKNCMPTNLLPSDEDEVGSILKRTELSLENLRSELEYLYQATGLEKPQNMAEISEFLSSADMISHSKQMPLDVLKNPEWDENNGLALDLIGNLETFNAYRSKLSMFQRDVLNMNVQPLLREYRENSSKLLRSFRGGYKKARNHISSLYIGNVPEKDEEIIKDLECVVKCQRALQNLADHDAAGQSLFGNHWNGSSTDPESLKELIKWMIPFRKMIVTGKAGDKTIELVSSGVDAEDLSTSTRRIHGYTHEIKRCISELDSYLKIDFKSIFGKGIEEVSFNEITTQVTVYMEGLSSLQKWSQFLEILRERPNTMVDPIIELVTHDEIETDDLIPCFRGNLADELLRYVFNANPVLSGFIAELHEGKIERFMDTDRKIISLNRKRISSKLSMEKPSLSGAPSRNSELGILLSEFNRKRGHMPIRQLLSNTCGLVQRIKPCFMMSPLSVAQFLDPQNSKNVRFDVVVFDEASQVKPEDALGAFLRGNQAVVMGDTRQLPPTSFFDTMADAEDVEDYELSSISDMESILHLCKRSFPTKMLHWHYRSRHESLIALSNQEFYNNELLIYPSPCHDTDKMGLKFQYLPEAVYDRGRSSSNRVEAKKVVEAAMDHYRRFGWSKSLGIGTFNIKQQQVIQEELELQLKLNSELEEFFTESRDEAFFIKNLETIQGDERDVIFVSVGYGKDQNGRLSLNFGPLNRDGGERRLNVLITRARERCVVFSNFRSRDIDVTQNSAFGVRALKSFLEYAETGHLESIRAPGDDTESPFEDSVYRFLVENGHEVHKQVGCAGFRIDLAVLNPHALGTYLLGVECDGASYHSSQVARDRDRLRQQILEGLGWTIYRIWSTDWYRNRADAQKRLIEAIDKASTATSHENLQEEVEAEDGMNTVQIIEEQIEDETGDEVESPLEVEMETMKVEVPYDPNRDQSLNRDDPLDLAELKHKTESKAQADTQNPSPVNSSSTHDVPWDKSSVNDNSPVNSSIDHYLVKDSASLNSTDEIDFSETEVFDDLNSGSANSHTEGSDDGSVVDQSDLQGSYNISESPGDSVVEYELCSSLCIPVTGELHEKHPSELAKAVTQIVEVEGPVHFSEVVRRIRVAWGLKKAGKRIQDAVLSAVVYAKQSGDVISKGDFLFYNGTAGIKVKVRRRCGNPPARIDLICDDEIAKAVKIVIIRQFATPRDELVKQTSRLLGFKATRGGTASRIENVVNWLLETGELEILPNSMINFPKQ</sequence>
<dbReference type="RefSeq" id="WP_071906380.1">
    <property type="nucleotide sequence ID" value="NZ_LT607756.1"/>
</dbReference>
<protein>
    <submittedName>
        <fullName evidence="6">Putative ATP-dependent helicase MG140</fullName>
        <ecNumber evidence="6">3.6.4.-</ecNumber>
    </submittedName>
</protein>
<dbReference type="STRING" id="118062.MCBB_0613"/>
<dbReference type="InterPro" id="IPR025103">
    <property type="entry name" value="DUF4011"/>
</dbReference>
<evidence type="ECO:0000313" key="7">
    <source>
        <dbReference type="Proteomes" id="UP000094707"/>
    </source>
</evidence>
<dbReference type="InterPro" id="IPR021754">
    <property type="entry name" value="DUF3320"/>
</dbReference>
<evidence type="ECO:0000259" key="2">
    <source>
        <dbReference type="Pfam" id="PF11784"/>
    </source>
</evidence>
<keyword evidence="6" id="KW-0547">Nucleotide-binding</keyword>
<evidence type="ECO:0000259" key="3">
    <source>
        <dbReference type="Pfam" id="PF13086"/>
    </source>
</evidence>
<dbReference type="InterPro" id="IPR041677">
    <property type="entry name" value="DNA2/NAM7_AAA_11"/>
</dbReference>
<dbReference type="PANTHER" id="PTHR10887:SF530">
    <property type="entry name" value="SUPERFAMILY I DNA HELICASES"/>
    <property type="match status" value="1"/>
</dbReference>
<dbReference type="EC" id="3.6.4.-" evidence="6"/>
<keyword evidence="7" id="KW-1185">Reference proteome</keyword>
<dbReference type="Pfam" id="PF13087">
    <property type="entry name" value="AAA_12"/>
    <property type="match status" value="1"/>
</dbReference>